<organism evidence="2 3">
    <name type="scientific">Megasphaera cerevisiae DSM 20462</name>
    <dbReference type="NCBI Taxonomy" id="1122219"/>
    <lineage>
        <taxon>Bacteria</taxon>
        <taxon>Bacillati</taxon>
        <taxon>Bacillota</taxon>
        <taxon>Negativicutes</taxon>
        <taxon>Veillonellales</taxon>
        <taxon>Veillonellaceae</taxon>
        <taxon>Megasphaera</taxon>
    </lineage>
</organism>
<dbReference type="Pfam" id="PF02492">
    <property type="entry name" value="cobW"/>
    <property type="match status" value="1"/>
</dbReference>
<dbReference type="Proteomes" id="UP000036503">
    <property type="component" value="Unassembled WGS sequence"/>
</dbReference>
<dbReference type="PANTHER" id="PTHR13748">
    <property type="entry name" value="COBW-RELATED"/>
    <property type="match status" value="1"/>
</dbReference>
<proteinExistence type="predicted"/>
<evidence type="ECO:0000259" key="1">
    <source>
        <dbReference type="Pfam" id="PF02492"/>
    </source>
</evidence>
<gene>
    <name evidence="2" type="ORF">AB840_12900</name>
</gene>
<dbReference type="PATRIC" id="fig|1122219.3.peg.2668"/>
<dbReference type="STRING" id="39029.BSR42_01340"/>
<dbReference type="InterPro" id="IPR027417">
    <property type="entry name" value="P-loop_NTPase"/>
</dbReference>
<dbReference type="PANTHER" id="PTHR13748:SF62">
    <property type="entry name" value="COBW DOMAIN-CONTAINING PROTEIN"/>
    <property type="match status" value="1"/>
</dbReference>
<dbReference type="GO" id="GO:0005737">
    <property type="term" value="C:cytoplasm"/>
    <property type="evidence" value="ECO:0007669"/>
    <property type="project" value="TreeGrafter"/>
</dbReference>
<dbReference type="RefSeq" id="WP_048515258.1">
    <property type="nucleotide sequence ID" value="NZ_FUXD01000051.1"/>
</dbReference>
<dbReference type="FunCoup" id="A0A0J6WST6">
    <property type="interactions" value="246"/>
</dbReference>
<comment type="caution">
    <text evidence="2">The sequence shown here is derived from an EMBL/GenBank/DDBJ whole genome shotgun (WGS) entry which is preliminary data.</text>
</comment>
<keyword evidence="3" id="KW-1185">Reference proteome</keyword>
<dbReference type="EMBL" id="LEKT01000057">
    <property type="protein sequence ID" value="KMO85549.1"/>
    <property type="molecule type" value="Genomic_DNA"/>
</dbReference>
<dbReference type="AlphaFoldDB" id="A0A0J6WST6"/>
<dbReference type="SUPFAM" id="SSF52540">
    <property type="entry name" value="P-loop containing nucleoside triphosphate hydrolases"/>
    <property type="match status" value="1"/>
</dbReference>
<feature type="domain" description="CobW/HypB/UreG nucleotide-binding" evidence="1">
    <location>
        <begin position="4"/>
        <end position="179"/>
    </location>
</feature>
<dbReference type="InterPro" id="IPR003495">
    <property type="entry name" value="CobW/HypB/UreG_nucleotide-bd"/>
</dbReference>
<accession>A0A0J6WST6</accession>
<dbReference type="InterPro" id="IPR051316">
    <property type="entry name" value="Zinc-reg_GTPase_activator"/>
</dbReference>
<dbReference type="InParanoid" id="A0A0J6WST6"/>
<name>A0A0J6WST6_9FIRM</name>
<evidence type="ECO:0000313" key="2">
    <source>
        <dbReference type="EMBL" id="KMO85549.1"/>
    </source>
</evidence>
<evidence type="ECO:0000313" key="3">
    <source>
        <dbReference type="Proteomes" id="UP000036503"/>
    </source>
</evidence>
<dbReference type="Gene3D" id="3.40.50.300">
    <property type="entry name" value="P-loop containing nucleotide triphosphate hydrolases"/>
    <property type="match status" value="1"/>
</dbReference>
<sequence length="319" mass="35753">MKTPVLIVSGFLGTGKTTFIRQFLAEFDNTERIMIIENDFGEVSFDAALLTQQGIRLQALTSGCICCTLAGDFEKSLHTVLAQADVDLIIIEPSGVGKLSDVLRVCRSAALQDRISVLPPVTIADAQRSLLYLHNFGEFFTDQIEHGQRIFLSHADENLLRAEESAAAIRKINPEASIYKTAWETISLKKLLLLPCQPARKVQCIETVQEALCTDHDHDMHCDHHDHHHDAYHDFNAVTLRSETLRSGIEWKRRAVLMLNSAPGQVVRMKGILPTPEGFISLQYNGGNIVMEETDIVDQTFTIIGAGMDEKMLRRLWKQ</sequence>
<reference evidence="2 3" key="1">
    <citation type="submission" date="2015-06" db="EMBL/GenBank/DDBJ databases">
        <title>Draft genome sequence of beer spoilage bacterium Megasphaera cerevisiae type strain 20462.</title>
        <authorList>
            <person name="Kutumbaka K."/>
            <person name="Pasmowitz J."/>
            <person name="Mategko J."/>
            <person name="Reyes D."/>
            <person name="Friedrich A."/>
            <person name="Han S."/>
            <person name="Martens-Habbena W."/>
            <person name="Neal-McKinney J."/>
            <person name="Janagama H.K."/>
            <person name="Nadala C."/>
            <person name="Samadpour M."/>
        </authorList>
    </citation>
    <scope>NUCLEOTIDE SEQUENCE [LARGE SCALE GENOMIC DNA]</scope>
    <source>
        <strain evidence="2 3">DSM 20462</strain>
    </source>
</reference>
<protein>
    <recommendedName>
        <fullName evidence="1">CobW/HypB/UreG nucleotide-binding domain-containing protein</fullName>
    </recommendedName>
</protein>
<dbReference type="OrthoDB" id="9808822at2"/>